<feature type="region of interest" description="Disordered" evidence="1">
    <location>
        <begin position="1"/>
        <end position="45"/>
    </location>
</feature>
<proteinExistence type="predicted"/>
<name>A0AAV7TGJ6_PLEWA</name>
<dbReference type="AlphaFoldDB" id="A0AAV7TGJ6"/>
<accession>A0AAV7TGJ6</accession>
<feature type="compositionally biased region" description="Polar residues" evidence="1">
    <location>
        <begin position="15"/>
        <end position="28"/>
    </location>
</feature>
<evidence type="ECO:0000313" key="2">
    <source>
        <dbReference type="EMBL" id="KAJ1175089.1"/>
    </source>
</evidence>
<gene>
    <name evidence="2" type="ORF">NDU88_000380</name>
</gene>
<evidence type="ECO:0000256" key="1">
    <source>
        <dbReference type="SAM" id="MobiDB-lite"/>
    </source>
</evidence>
<feature type="region of interest" description="Disordered" evidence="1">
    <location>
        <begin position="64"/>
        <end position="90"/>
    </location>
</feature>
<sequence length="105" mass="11153">MRWYVPGRGGDFSLGETQKSAMKAQQGNPEERYSMRSHEDGDECRGTAHRLSCRGLRTLESLGGDSKVKEHGLSRTTLQSPSGGLHGAAPAACAAPVEARALGVD</sequence>
<evidence type="ECO:0000313" key="3">
    <source>
        <dbReference type="Proteomes" id="UP001066276"/>
    </source>
</evidence>
<comment type="caution">
    <text evidence="2">The sequence shown here is derived from an EMBL/GenBank/DDBJ whole genome shotgun (WGS) entry which is preliminary data.</text>
</comment>
<dbReference type="Proteomes" id="UP001066276">
    <property type="component" value="Chromosome 3_2"/>
</dbReference>
<feature type="compositionally biased region" description="Basic and acidic residues" evidence="1">
    <location>
        <begin position="29"/>
        <end position="45"/>
    </location>
</feature>
<reference evidence="2" key="1">
    <citation type="journal article" date="2022" name="bioRxiv">
        <title>Sequencing and chromosome-scale assembly of the giantPleurodeles waltlgenome.</title>
        <authorList>
            <person name="Brown T."/>
            <person name="Elewa A."/>
            <person name="Iarovenko S."/>
            <person name="Subramanian E."/>
            <person name="Araus A.J."/>
            <person name="Petzold A."/>
            <person name="Susuki M."/>
            <person name="Suzuki K.-i.T."/>
            <person name="Hayashi T."/>
            <person name="Toyoda A."/>
            <person name="Oliveira C."/>
            <person name="Osipova E."/>
            <person name="Leigh N.D."/>
            <person name="Simon A."/>
            <person name="Yun M.H."/>
        </authorList>
    </citation>
    <scope>NUCLEOTIDE SEQUENCE</scope>
    <source>
        <strain evidence="2">20211129_DDA</strain>
        <tissue evidence="2">Liver</tissue>
    </source>
</reference>
<organism evidence="2 3">
    <name type="scientific">Pleurodeles waltl</name>
    <name type="common">Iberian ribbed newt</name>
    <dbReference type="NCBI Taxonomy" id="8319"/>
    <lineage>
        <taxon>Eukaryota</taxon>
        <taxon>Metazoa</taxon>
        <taxon>Chordata</taxon>
        <taxon>Craniata</taxon>
        <taxon>Vertebrata</taxon>
        <taxon>Euteleostomi</taxon>
        <taxon>Amphibia</taxon>
        <taxon>Batrachia</taxon>
        <taxon>Caudata</taxon>
        <taxon>Salamandroidea</taxon>
        <taxon>Salamandridae</taxon>
        <taxon>Pleurodelinae</taxon>
        <taxon>Pleurodeles</taxon>
    </lineage>
</organism>
<keyword evidence="3" id="KW-1185">Reference proteome</keyword>
<protein>
    <submittedName>
        <fullName evidence="2">Uncharacterized protein</fullName>
    </submittedName>
</protein>
<dbReference type="EMBL" id="JANPWB010000006">
    <property type="protein sequence ID" value="KAJ1175089.1"/>
    <property type="molecule type" value="Genomic_DNA"/>
</dbReference>